<dbReference type="SUPFAM" id="SSF111352">
    <property type="entry name" value="Ammonium transporter"/>
    <property type="match status" value="1"/>
</dbReference>
<evidence type="ECO:0000256" key="6">
    <source>
        <dbReference type="ARBA" id="ARBA00023136"/>
    </source>
</evidence>
<name>A0ABP0M9G6_9DINO</name>
<feature type="transmembrane region" description="Helical" evidence="9">
    <location>
        <begin position="324"/>
        <end position="341"/>
    </location>
</feature>
<evidence type="ECO:0000256" key="7">
    <source>
        <dbReference type="ARBA" id="ARBA00023177"/>
    </source>
</evidence>
<evidence type="ECO:0000313" key="11">
    <source>
        <dbReference type="EMBL" id="CAK9047372.1"/>
    </source>
</evidence>
<dbReference type="InterPro" id="IPR029020">
    <property type="entry name" value="Ammonium/urea_transptr"/>
</dbReference>
<proteinExistence type="inferred from homology"/>
<keyword evidence="3" id="KW-0813">Transport</keyword>
<dbReference type="Gene3D" id="1.10.3430.10">
    <property type="entry name" value="Ammonium transporter AmtB like domains"/>
    <property type="match status" value="1"/>
</dbReference>
<dbReference type="InterPro" id="IPR018047">
    <property type="entry name" value="Ammonium_transpt_CS"/>
</dbReference>
<evidence type="ECO:0000256" key="3">
    <source>
        <dbReference type="ARBA" id="ARBA00022448"/>
    </source>
</evidence>
<feature type="domain" description="Ammonium transporter AmtB-like" evidence="10">
    <location>
        <begin position="220"/>
        <end position="417"/>
    </location>
</feature>
<evidence type="ECO:0000256" key="4">
    <source>
        <dbReference type="ARBA" id="ARBA00022692"/>
    </source>
</evidence>
<feature type="region of interest" description="Disordered" evidence="8">
    <location>
        <begin position="627"/>
        <end position="692"/>
    </location>
</feature>
<keyword evidence="6 9" id="KW-0472">Membrane</keyword>
<dbReference type="InterPro" id="IPR024041">
    <property type="entry name" value="NH4_transpt_AmtB-like_dom"/>
</dbReference>
<keyword evidence="12" id="KW-1185">Reference proteome</keyword>
<comment type="caution">
    <text evidence="11">The sequence shown here is derived from an EMBL/GenBank/DDBJ whole genome shotgun (WGS) entry which is preliminary data.</text>
</comment>
<keyword evidence="7" id="KW-0924">Ammonia transport</keyword>
<sequence>MISAGGASEVKVSFVMPLLLCTFLIVSMQLGFAMLEVGCVRQEHRMTVLAKNLLDTMVSSLSFFVACELVQPSIVQQNGVTESHLLLLHWAFLSTSVTICSGSMAERTHLLAYLCYAVVMSGLVYPILADSVWGNGRGLLHEHFHSVISGHSYYDYAGGGVVHLAGGIAALAGNLLLGRRILRPPAKDFCPSNAENAGNDGAEQLKEALQETWQRRFDCTEDDEKEFRPNSYLQVMGVLNLWVGCYGFNASPAFARNDPSSVHSAALSAWNTTLAAAAGASGAFLHLHFFHQNIDMGFLYNGVLSGLVCLTGACDIIAPAGAVLLGFLAGFVVYPLGRAALRRIRVDDPADAIPVHAGNAVFGLIAVAFCHPPCESSGHPFCGAEHRVGSQLVVQLYGVGTIILWTFVVVFPVWAIFVLSESIFSLELEQLAKTYEQAYVDAEAAEALEAGFWASAARSSRITRHLLRQHGWKWAGAPFKDIKDAQDFRQDILEAIHSSKTALEMDFFLVRRLHSMARCLAQCRGFRELAWLRLRIAPFAELSGLGAMAAGKEVAEVVQEVLKVVTDLQDTSSKNMPLELQLDQLSRQVQNQGLLLQRLTRSKRFAGGIGGCQPRLASVSEEAVRAAAQGEQAPAPEALEAPEARPPIPTLPITTSTRGRQLHREEHGDLSMLHARSSTPEDRPLRENTERSIKSATTISDKSMGLITPRSEGDETPPPMVYGHRHHHRNGAVAVMANQLANLLQAQQRFSATLPDIPRQEDFHRQDLKTSSNAQLDAIGFCLLRWFEFDEHLSPFAPHIADPNALSRQLLLALEHDSRPGSNRFLDWTGM</sequence>
<evidence type="ECO:0000256" key="5">
    <source>
        <dbReference type="ARBA" id="ARBA00022989"/>
    </source>
</evidence>
<feature type="transmembrane region" description="Helical" evidence="9">
    <location>
        <begin position="111"/>
        <end position="133"/>
    </location>
</feature>
<dbReference type="PROSITE" id="PS01219">
    <property type="entry name" value="AMMONIUM_TRANSP"/>
    <property type="match status" value="1"/>
</dbReference>
<evidence type="ECO:0000259" key="10">
    <source>
        <dbReference type="Pfam" id="PF00909"/>
    </source>
</evidence>
<feature type="transmembrane region" description="Helical" evidence="9">
    <location>
        <begin position="269"/>
        <end position="290"/>
    </location>
</feature>
<feature type="compositionally biased region" description="Low complexity" evidence="8">
    <location>
        <begin position="627"/>
        <end position="641"/>
    </location>
</feature>
<dbReference type="Proteomes" id="UP001642484">
    <property type="component" value="Unassembled WGS sequence"/>
</dbReference>
<dbReference type="EMBL" id="CAXAMN010016113">
    <property type="protein sequence ID" value="CAK9047372.1"/>
    <property type="molecule type" value="Genomic_DNA"/>
</dbReference>
<keyword evidence="4 9" id="KW-0812">Transmembrane</keyword>
<evidence type="ECO:0000256" key="2">
    <source>
        <dbReference type="ARBA" id="ARBA00005887"/>
    </source>
</evidence>
<reference evidence="11 12" key="1">
    <citation type="submission" date="2024-02" db="EMBL/GenBank/DDBJ databases">
        <authorList>
            <person name="Chen Y."/>
            <person name="Shah S."/>
            <person name="Dougan E. K."/>
            <person name="Thang M."/>
            <person name="Chan C."/>
        </authorList>
    </citation>
    <scope>NUCLEOTIDE SEQUENCE [LARGE SCALE GENOMIC DNA]</scope>
</reference>
<dbReference type="Pfam" id="PF00909">
    <property type="entry name" value="Ammonium_transp"/>
    <property type="match status" value="2"/>
</dbReference>
<feature type="transmembrane region" description="Helical" evidence="9">
    <location>
        <begin position="396"/>
        <end position="419"/>
    </location>
</feature>
<dbReference type="PANTHER" id="PTHR11730:SF6">
    <property type="entry name" value="AMMONIUM TRANSPORTER"/>
    <property type="match status" value="1"/>
</dbReference>
<feature type="transmembrane region" description="Helical" evidence="9">
    <location>
        <begin position="153"/>
        <end position="177"/>
    </location>
</feature>
<keyword evidence="5 9" id="KW-1133">Transmembrane helix</keyword>
<evidence type="ECO:0000256" key="1">
    <source>
        <dbReference type="ARBA" id="ARBA00004141"/>
    </source>
</evidence>
<feature type="compositionally biased region" description="Basic and acidic residues" evidence="8">
    <location>
        <begin position="679"/>
        <end position="692"/>
    </location>
</feature>
<accession>A0ABP0M9G6</accession>
<gene>
    <name evidence="11" type="ORF">CCMP2556_LOCUS24517</name>
</gene>
<organism evidence="11 12">
    <name type="scientific">Durusdinium trenchii</name>
    <dbReference type="NCBI Taxonomy" id="1381693"/>
    <lineage>
        <taxon>Eukaryota</taxon>
        <taxon>Sar</taxon>
        <taxon>Alveolata</taxon>
        <taxon>Dinophyceae</taxon>
        <taxon>Suessiales</taxon>
        <taxon>Symbiodiniaceae</taxon>
        <taxon>Durusdinium</taxon>
    </lineage>
</organism>
<comment type="similarity">
    <text evidence="2">Belongs to the ammonia transporter channel (TC 1.A.11.2) family.</text>
</comment>
<evidence type="ECO:0000256" key="8">
    <source>
        <dbReference type="SAM" id="MobiDB-lite"/>
    </source>
</evidence>
<comment type="subcellular location">
    <subcellularLocation>
        <location evidence="1">Membrane</location>
        <topology evidence="1">Multi-pass membrane protein</topology>
    </subcellularLocation>
</comment>
<protein>
    <recommendedName>
        <fullName evidence="10">Ammonium transporter AmtB-like domain-containing protein</fullName>
    </recommendedName>
</protein>
<feature type="transmembrane region" description="Helical" evidence="9">
    <location>
        <begin position="232"/>
        <end position="249"/>
    </location>
</feature>
<evidence type="ECO:0000313" key="12">
    <source>
        <dbReference type="Proteomes" id="UP001642484"/>
    </source>
</evidence>
<feature type="domain" description="Ammonium transporter AmtB-like" evidence="10">
    <location>
        <begin position="18"/>
        <end position="185"/>
    </location>
</feature>
<dbReference type="PANTHER" id="PTHR11730">
    <property type="entry name" value="AMMONIUM TRANSPORTER"/>
    <property type="match status" value="1"/>
</dbReference>
<evidence type="ECO:0000256" key="9">
    <source>
        <dbReference type="SAM" id="Phobius"/>
    </source>
</evidence>
<feature type="transmembrane region" description="Helical" evidence="9">
    <location>
        <begin position="12"/>
        <end position="32"/>
    </location>
</feature>
<feature type="transmembrane region" description="Helical" evidence="9">
    <location>
        <begin position="297"/>
        <end position="318"/>
    </location>
</feature>